<evidence type="ECO:0007829" key="3">
    <source>
        <dbReference type="PDB" id="2JVE"/>
    </source>
</evidence>
<dbReference type="EMBL" id="EU128720">
    <property type="protein sequence ID" value="ABV29331.1"/>
    <property type="molecule type" value="mRNA"/>
</dbReference>
<dbReference type="EvolutionaryTrace" id="A8D0E6"/>
<dbReference type="AlphaFoldDB" id="A8D0E6"/>
<dbReference type="Gene3D" id="2.10.60.10">
    <property type="entry name" value="CD59"/>
    <property type="match status" value="1"/>
</dbReference>
<dbReference type="PDBsum" id="2JVE"/>
<feature type="disulfide bond" evidence="3">
    <location>
        <begin position="78"/>
        <end position="83"/>
    </location>
</feature>
<evidence type="ECO:0000256" key="1">
    <source>
        <dbReference type="SAM" id="SignalP"/>
    </source>
</evidence>
<feature type="disulfide bond" evidence="3">
    <location>
        <begin position="35"/>
        <end position="55"/>
    </location>
</feature>
<reference evidence="3" key="3">
    <citation type="journal article" date="2009" name="PLoS ONE">
        <title>Solution structure and phylogenetics of Prod1, a member of the three-finger protein superfamily implicated in salamander limb regeneration.</title>
        <authorList>
            <person name="Garza-Garcia A."/>
            <person name="Harris R."/>
            <person name="Esposito D."/>
            <person name="Gates P.B."/>
            <person name="Driscoll P.C."/>
        </authorList>
    </citation>
    <scope>STRUCTURE BY NMR OF 19-88</scope>
    <scope>DISULFIDE BONDS</scope>
</reference>
<reference evidence="2" key="1">
    <citation type="journal article" date="2002" name="Dev. Cell">
        <title>The newt ortholog of CD59 is implicated in proximodistal identity during amphibian limb regeneration.</title>
        <authorList>
            <person name="da Silva S.M."/>
            <person name="Gates P.B."/>
            <person name="Brockes J.P."/>
        </authorList>
    </citation>
    <scope>NUCLEOTIDE SEQUENCE</scope>
</reference>
<keyword evidence="1" id="KW-0732">Signal</keyword>
<reference evidence="2" key="2">
    <citation type="submission" date="2007-08" db="EMBL/GenBank/DDBJ databases">
        <authorList>
            <person name="Mural R.J."/>
            <person name="Adams M.D."/>
            <person name="Myers E.W."/>
            <person name="Smith H.O."/>
            <person name="Venter J.C."/>
        </authorList>
    </citation>
    <scope>NUCLEOTIDE SEQUENCE</scope>
</reference>
<dbReference type="SMR" id="A8D0E6"/>
<dbReference type="InterPro" id="IPR045860">
    <property type="entry name" value="Snake_toxin-like_sf"/>
</dbReference>
<feature type="disulfide bond" evidence="3">
    <location>
        <begin position="22"/>
        <end position="42"/>
    </location>
</feature>
<sequence length="106" mass="11855">MMLLPLSLFLVACLHSTTALKCFTRNGDDRTVTTCAEEQTRCLFVQLPYSEIQECKTVQQCAEVLEEVTAIGYPAKCCCEDLCNRSEQDFETTTQTTTLAFLDGPQ</sequence>
<name>A8D0E6_NOTVI</name>
<accession>A8D0E6</accession>
<dbReference type="CDD" id="cd23583">
    <property type="entry name" value="TFP_LU_ECD_Prod1"/>
    <property type="match status" value="1"/>
</dbReference>
<keyword evidence="3" id="KW-0002">3D-structure</keyword>
<organism evidence="2">
    <name type="scientific">Notophthalmus viridescens</name>
    <name type="common">Eastern newt</name>
    <name type="synonym">Triturus viridescens</name>
    <dbReference type="NCBI Taxonomy" id="8316"/>
    <lineage>
        <taxon>Eukaryota</taxon>
        <taxon>Metazoa</taxon>
        <taxon>Chordata</taxon>
        <taxon>Craniata</taxon>
        <taxon>Vertebrata</taxon>
        <taxon>Euteleostomi</taxon>
        <taxon>Amphibia</taxon>
        <taxon>Batrachia</taxon>
        <taxon>Caudata</taxon>
        <taxon>Salamandroidea</taxon>
        <taxon>Salamandridae</taxon>
        <taxon>Pleurodelinae</taxon>
        <taxon>Notophthalmus</taxon>
    </lineage>
</organism>
<evidence type="ECO:0000313" key="2">
    <source>
        <dbReference type="EMBL" id="ABV29331.1"/>
    </source>
</evidence>
<proteinExistence type="evidence at protein level"/>
<feature type="disulfide bond" evidence="3">
    <location>
        <begin position="61"/>
        <end position="77"/>
    </location>
</feature>
<feature type="signal peptide" evidence="1">
    <location>
        <begin position="1"/>
        <end position="19"/>
    </location>
</feature>
<feature type="chain" id="PRO_5002720440" evidence="1">
    <location>
        <begin position="20"/>
        <end position="106"/>
    </location>
</feature>
<protein>
    <submittedName>
        <fullName evidence="2">Prod 1</fullName>
    </submittedName>
</protein>
<dbReference type="SUPFAM" id="SSF57302">
    <property type="entry name" value="Snake toxin-like"/>
    <property type="match status" value="1"/>
</dbReference>
<dbReference type="PDB" id="2JVE">
    <property type="method" value="NMR"/>
    <property type="chains" value="A=19-88"/>
</dbReference>